<evidence type="ECO:0000313" key="2">
    <source>
        <dbReference type="Proteomes" id="UP000186026"/>
    </source>
</evidence>
<gene>
    <name evidence="1" type="ORF">SAMN05421761_1288</name>
</gene>
<dbReference type="STRING" id="529505.SAMN05421761_1288"/>
<organism evidence="1 2">
    <name type="scientific">Belliella pelovolcani</name>
    <dbReference type="NCBI Taxonomy" id="529505"/>
    <lineage>
        <taxon>Bacteria</taxon>
        <taxon>Pseudomonadati</taxon>
        <taxon>Bacteroidota</taxon>
        <taxon>Cytophagia</taxon>
        <taxon>Cytophagales</taxon>
        <taxon>Cyclobacteriaceae</taxon>
        <taxon>Belliella</taxon>
    </lineage>
</organism>
<dbReference type="AlphaFoldDB" id="A0A1N7Q3Y3"/>
<evidence type="ECO:0000313" key="1">
    <source>
        <dbReference type="EMBL" id="SIT17531.1"/>
    </source>
</evidence>
<accession>A0A1N7Q3Y3</accession>
<protein>
    <submittedName>
        <fullName evidence="1">Uncharacterized protein</fullName>
    </submittedName>
</protein>
<dbReference type="Proteomes" id="UP000186026">
    <property type="component" value="Unassembled WGS sequence"/>
</dbReference>
<dbReference type="OrthoDB" id="711499at2"/>
<reference evidence="2" key="1">
    <citation type="submission" date="2017-01" db="EMBL/GenBank/DDBJ databases">
        <authorList>
            <person name="Varghese N."/>
            <person name="Submissions S."/>
        </authorList>
    </citation>
    <scope>NUCLEOTIDE SEQUENCE [LARGE SCALE GENOMIC DNA]</scope>
    <source>
        <strain evidence="2">DSM 46698</strain>
    </source>
</reference>
<name>A0A1N7Q3Y3_9BACT</name>
<dbReference type="EMBL" id="FTOP01000028">
    <property type="protein sequence ID" value="SIT17531.1"/>
    <property type="molecule type" value="Genomic_DNA"/>
</dbReference>
<keyword evidence="2" id="KW-1185">Reference proteome</keyword>
<sequence>MPQRDRCFIYAKDIMTISGRSKTYAYAVLKKVKLYFNKPEHQMVTIEEYATFHGIPMDLLKKYLK</sequence>
<proteinExistence type="predicted"/>
<dbReference type="RefSeq" id="WP_076503118.1">
    <property type="nucleotide sequence ID" value="NZ_FTOP01000028.1"/>
</dbReference>